<dbReference type="Gene3D" id="3.40.50.360">
    <property type="match status" value="1"/>
</dbReference>
<dbReference type="eggNOG" id="COG1146">
    <property type="taxonomic scope" value="Bacteria"/>
</dbReference>
<feature type="domain" description="4Fe-4S ferredoxin-type" evidence="5">
    <location>
        <begin position="236"/>
        <end position="265"/>
    </location>
</feature>
<dbReference type="GO" id="GO:0051539">
    <property type="term" value="F:4 iron, 4 sulfur cluster binding"/>
    <property type="evidence" value="ECO:0007669"/>
    <property type="project" value="UniProtKB-KW"/>
</dbReference>
<dbReference type="PANTHER" id="PTHR43687:SF1">
    <property type="entry name" value="FERREDOXIN III"/>
    <property type="match status" value="1"/>
</dbReference>
<gene>
    <name evidence="6" type="ORF">HMPREF9013_0154</name>
</gene>
<feature type="domain" description="4Fe-4S ferredoxin-type" evidence="5">
    <location>
        <begin position="205"/>
        <end position="234"/>
    </location>
</feature>
<keyword evidence="2" id="KW-0479">Metal-binding</keyword>
<name>D2MND0_9FIRM</name>
<evidence type="ECO:0000256" key="3">
    <source>
        <dbReference type="ARBA" id="ARBA00023004"/>
    </source>
</evidence>
<keyword evidence="1" id="KW-0004">4Fe-4S</keyword>
<keyword evidence="7" id="KW-1185">Reference proteome</keyword>
<dbReference type="STRING" id="679192.HMPREF9013_0154"/>
<evidence type="ECO:0000256" key="1">
    <source>
        <dbReference type="ARBA" id="ARBA00022485"/>
    </source>
</evidence>
<proteinExistence type="predicted"/>
<evidence type="ECO:0000313" key="7">
    <source>
        <dbReference type="Proteomes" id="UP000005017"/>
    </source>
</evidence>
<dbReference type="RefSeq" id="WP_006626901.1">
    <property type="nucleotide sequence ID" value="NZ_ADFR01000003.1"/>
</dbReference>
<dbReference type="InterPro" id="IPR050572">
    <property type="entry name" value="Fe-S_Ferredoxin"/>
</dbReference>
<evidence type="ECO:0000259" key="5">
    <source>
        <dbReference type="PROSITE" id="PS51379"/>
    </source>
</evidence>
<evidence type="ECO:0000256" key="4">
    <source>
        <dbReference type="ARBA" id="ARBA00023014"/>
    </source>
</evidence>
<dbReference type="Gene3D" id="3.30.70.20">
    <property type="match status" value="1"/>
</dbReference>
<dbReference type="SUPFAM" id="SSF52218">
    <property type="entry name" value="Flavoproteins"/>
    <property type="match status" value="1"/>
</dbReference>
<sequence length="288" mass="32561">MKVVFIVFSPSGHTLIAAQKFMHLLENNGISCHMINITKNDKYIQDFTITKTLVNDLGEHHLLIPCAPVYAGHCEQNMLRTIRALPREKEKQIPAIPLVTYGGVHSSVALEEMGKALNGRGYIPIMGIKIAAEHTLTATFKKRINPNLPGKVEDQILAEAAKITEKVVNDKIAVVNVRKKFAYAPFMKRIMFRIFSQEKIHGKYKKVTINTEKCIGCKRCVAACPVNMFAYIDNTIQMVREPKHCILCAECYHQCPVKAVIHPYIEVARKRLSNGFAELENPQSEIYR</sequence>
<evidence type="ECO:0000256" key="2">
    <source>
        <dbReference type="ARBA" id="ARBA00022723"/>
    </source>
</evidence>
<dbReference type="Proteomes" id="UP000005017">
    <property type="component" value="Unassembled WGS sequence"/>
</dbReference>
<dbReference type="EMBL" id="ADFR01000003">
    <property type="protein sequence ID" value="EFC05952.1"/>
    <property type="molecule type" value="Genomic_DNA"/>
</dbReference>
<keyword evidence="4" id="KW-0411">Iron-sulfur</keyword>
<keyword evidence="3" id="KW-0408">Iron</keyword>
<dbReference type="PROSITE" id="PS00198">
    <property type="entry name" value="4FE4S_FER_1"/>
    <property type="match status" value="2"/>
</dbReference>
<protein>
    <submittedName>
        <fullName evidence="6">4Fe-4S binding domain protein</fullName>
    </submittedName>
</protein>
<dbReference type="PROSITE" id="PS51379">
    <property type="entry name" value="4FE4S_FER_2"/>
    <property type="match status" value="2"/>
</dbReference>
<accession>D2MND0</accession>
<dbReference type="OrthoDB" id="9794954at2"/>
<dbReference type="AlphaFoldDB" id="D2MND0"/>
<dbReference type="InterPro" id="IPR029039">
    <property type="entry name" value="Flavoprotein-like_sf"/>
</dbReference>
<evidence type="ECO:0000313" key="6">
    <source>
        <dbReference type="EMBL" id="EFC05952.1"/>
    </source>
</evidence>
<reference evidence="7" key="1">
    <citation type="submission" date="2009-12" db="EMBL/GenBank/DDBJ databases">
        <title>Sequence of Clostridiales genomosp. BVAB3 str. UPII9-5.</title>
        <authorList>
            <person name="Madupu R."/>
            <person name="Durkin A.S."/>
            <person name="Torralba M."/>
            <person name="Methe B."/>
            <person name="Sutton G.G."/>
            <person name="Strausberg R.L."/>
            <person name="Nelson K.E."/>
        </authorList>
    </citation>
    <scope>NUCLEOTIDE SEQUENCE [LARGE SCALE GENOMIC DNA]</scope>
    <source>
        <strain evidence="7">W1219</strain>
    </source>
</reference>
<dbReference type="Pfam" id="PF13237">
    <property type="entry name" value="Fer4_10"/>
    <property type="match status" value="1"/>
</dbReference>
<dbReference type="SUPFAM" id="SSF54862">
    <property type="entry name" value="4Fe-4S ferredoxins"/>
    <property type="match status" value="1"/>
</dbReference>
<dbReference type="InterPro" id="IPR017900">
    <property type="entry name" value="4Fe4S_Fe_S_CS"/>
</dbReference>
<dbReference type="InterPro" id="IPR017896">
    <property type="entry name" value="4Fe4S_Fe-S-bd"/>
</dbReference>
<organism evidence="6 7">
    <name type="scientific">Bulleidia extructa W1219</name>
    <dbReference type="NCBI Taxonomy" id="679192"/>
    <lineage>
        <taxon>Bacteria</taxon>
        <taxon>Bacillati</taxon>
        <taxon>Bacillota</taxon>
        <taxon>Erysipelotrichia</taxon>
        <taxon>Erysipelotrichales</taxon>
        <taxon>Erysipelotrichaceae</taxon>
        <taxon>Bulleidia</taxon>
    </lineage>
</organism>
<dbReference type="PANTHER" id="PTHR43687">
    <property type="entry name" value="ADENYLYLSULFATE REDUCTASE, BETA SUBUNIT"/>
    <property type="match status" value="1"/>
</dbReference>
<dbReference type="GO" id="GO:0046872">
    <property type="term" value="F:metal ion binding"/>
    <property type="evidence" value="ECO:0007669"/>
    <property type="project" value="UniProtKB-KW"/>
</dbReference>
<comment type="caution">
    <text evidence="6">The sequence shown here is derived from an EMBL/GenBank/DDBJ whole genome shotgun (WGS) entry which is preliminary data.</text>
</comment>